<reference evidence="2" key="1">
    <citation type="journal article" date="2019" name="Int. J. Syst. Evol. Microbiol.">
        <title>The Global Catalogue of Microorganisms (GCM) 10K type strain sequencing project: providing services to taxonomists for standard genome sequencing and annotation.</title>
        <authorList>
            <consortium name="The Broad Institute Genomics Platform"/>
            <consortium name="The Broad Institute Genome Sequencing Center for Infectious Disease"/>
            <person name="Wu L."/>
            <person name="Ma J."/>
        </authorList>
    </citation>
    <scope>NUCLEOTIDE SEQUENCE [LARGE SCALE GENOMIC DNA]</scope>
    <source>
        <strain evidence="2">JCM 17106</strain>
    </source>
</reference>
<dbReference type="RefSeq" id="WP_344930978.1">
    <property type="nucleotide sequence ID" value="NZ_BAABCW010000036.1"/>
</dbReference>
<sequence length="167" mass="18542">MKNIIALLCFSLVLFTSCEGDQGPPGESGGIFLAETFEVSGLNFNAGNDFTNRVSLDPNIFNDDVILVYRLLEVDNGLDVWEPLPSAPVYFFDDVTNEIIGDLIYRFNFTVGDIDITLDTNVIDLVGPEYTNNQIFRIIVVPSEQANTLDIDFADFNAVQSALNLEF</sequence>
<comment type="caution">
    <text evidence="1">The sequence shown here is derived from an EMBL/GenBank/DDBJ whole genome shotgun (WGS) entry which is preliminary data.</text>
</comment>
<evidence type="ECO:0000313" key="1">
    <source>
        <dbReference type="EMBL" id="GAA3523467.1"/>
    </source>
</evidence>
<accession>A0ABP6UVJ5</accession>
<dbReference type="EMBL" id="BAABCW010000036">
    <property type="protein sequence ID" value="GAA3523467.1"/>
    <property type="molecule type" value="Genomic_DNA"/>
</dbReference>
<dbReference type="Proteomes" id="UP001500459">
    <property type="component" value="Unassembled WGS sequence"/>
</dbReference>
<keyword evidence="2" id="KW-1185">Reference proteome</keyword>
<name>A0ABP6UVJ5_9FLAO</name>
<organism evidence="1 2">
    <name type="scientific">Aquimarina addita</name>
    <dbReference type="NCBI Taxonomy" id="870485"/>
    <lineage>
        <taxon>Bacteria</taxon>
        <taxon>Pseudomonadati</taxon>
        <taxon>Bacteroidota</taxon>
        <taxon>Flavobacteriia</taxon>
        <taxon>Flavobacteriales</taxon>
        <taxon>Flavobacteriaceae</taxon>
        <taxon>Aquimarina</taxon>
    </lineage>
</organism>
<protein>
    <recommendedName>
        <fullName evidence="3">Dihydrolipoamide dehydrogenase</fullName>
    </recommendedName>
</protein>
<evidence type="ECO:0008006" key="3">
    <source>
        <dbReference type="Google" id="ProtNLM"/>
    </source>
</evidence>
<gene>
    <name evidence="1" type="ORF">GCM10022393_42900</name>
</gene>
<dbReference type="PROSITE" id="PS51257">
    <property type="entry name" value="PROKAR_LIPOPROTEIN"/>
    <property type="match status" value="1"/>
</dbReference>
<proteinExistence type="predicted"/>
<evidence type="ECO:0000313" key="2">
    <source>
        <dbReference type="Proteomes" id="UP001500459"/>
    </source>
</evidence>